<evidence type="ECO:0000256" key="1">
    <source>
        <dbReference type="SAM" id="Phobius"/>
    </source>
</evidence>
<protein>
    <submittedName>
        <fullName evidence="2">Uncharacterized protein</fullName>
    </submittedName>
</protein>
<feature type="transmembrane region" description="Helical" evidence="1">
    <location>
        <begin position="123"/>
        <end position="142"/>
    </location>
</feature>
<gene>
    <name evidence="2" type="ORF">GCM10007853_05600</name>
</gene>
<organism evidence="2 3">
    <name type="scientific">Algimonas ampicilliniresistens</name>
    <dbReference type="NCBI Taxonomy" id="1298735"/>
    <lineage>
        <taxon>Bacteria</taxon>
        <taxon>Pseudomonadati</taxon>
        <taxon>Pseudomonadota</taxon>
        <taxon>Alphaproteobacteria</taxon>
        <taxon>Maricaulales</taxon>
        <taxon>Robiginitomaculaceae</taxon>
        <taxon>Algimonas</taxon>
    </lineage>
</organism>
<feature type="transmembrane region" description="Helical" evidence="1">
    <location>
        <begin position="57"/>
        <end position="75"/>
    </location>
</feature>
<name>A0ABQ5V7X3_9PROT</name>
<accession>A0ABQ5V7X3</accession>
<evidence type="ECO:0000313" key="3">
    <source>
        <dbReference type="Proteomes" id="UP001161391"/>
    </source>
</evidence>
<dbReference type="EMBL" id="BSNK01000001">
    <property type="protein sequence ID" value="GLQ22686.1"/>
    <property type="molecule type" value="Genomic_DNA"/>
</dbReference>
<reference evidence="2" key="2">
    <citation type="submission" date="2023-01" db="EMBL/GenBank/DDBJ databases">
        <title>Draft genome sequence of Algimonas ampicilliniresistens strain NBRC 108219.</title>
        <authorList>
            <person name="Sun Q."/>
            <person name="Mori K."/>
        </authorList>
    </citation>
    <scope>NUCLEOTIDE SEQUENCE</scope>
    <source>
        <strain evidence="2">NBRC 108219</strain>
    </source>
</reference>
<dbReference type="Proteomes" id="UP001161391">
    <property type="component" value="Unassembled WGS sequence"/>
</dbReference>
<proteinExistence type="predicted"/>
<dbReference type="RefSeq" id="WP_284387299.1">
    <property type="nucleotide sequence ID" value="NZ_BSNK01000001.1"/>
</dbReference>
<keyword evidence="1" id="KW-1133">Transmembrane helix</keyword>
<feature type="transmembrane region" description="Helical" evidence="1">
    <location>
        <begin position="82"/>
        <end position="103"/>
    </location>
</feature>
<keyword evidence="3" id="KW-1185">Reference proteome</keyword>
<evidence type="ECO:0000313" key="2">
    <source>
        <dbReference type="EMBL" id="GLQ22686.1"/>
    </source>
</evidence>
<feature type="transmembrane region" description="Helical" evidence="1">
    <location>
        <begin position="186"/>
        <end position="207"/>
    </location>
</feature>
<feature type="transmembrane region" description="Helical" evidence="1">
    <location>
        <begin position="163"/>
        <end position="180"/>
    </location>
</feature>
<reference evidence="2" key="1">
    <citation type="journal article" date="2014" name="Int. J. Syst. Evol. Microbiol.">
        <title>Complete genome of a new Firmicutes species belonging to the dominant human colonic microbiota ('Ruminococcus bicirculans') reveals two chromosomes and a selective capacity to utilize plant glucans.</title>
        <authorList>
            <consortium name="NISC Comparative Sequencing Program"/>
            <person name="Wegmann U."/>
            <person name="Louis P."/>
            <person name="Goesmann A."/>
            <person name="Henrissat B."/>
            <person name="Duncan S.H."/>
            <person name="Flint H.J."/>
        </authorList>
    </citation>
    <scope>NUCLEOTIDE SEQUENCE</scope>
    <source>
        <strain evidence="2">NBRC 108219</strain>
    </source>
</reference>
<keyword evidence="1" id="KW-0812">Transmembrane</keyword>
<comment type="caution">
    <text evidence="2">The sequence shown here is derived from an EMBL/GenBank/DDBJ whole genome shotgun (WGS) entry which is preliminary data.</text>
</comment>
<keyword evidence="1" id="KW-0472">Membrane</keyword>
<sequence>MTGRKLIFRNTVMFVTALGLWTTWLPMMRTLSGQNSYAWGNEYFNTMYRGVGWSGDYLFLIYQAALGVTILWMGFRNPRAPFKALLVIWHAIPFANALYLPFIAGQKIIFHGDTGGIRWDLTWIAPLVTGITFFGVISWIIYDRRTGSPQDQTPAWTKTNTRLVILFALYLVGVTILEWTGPTHGATDVIAVPLNILAPTLIALMFYPWKKKRVSTSD</sequence>